<dbReference type="HOGENOM" id="CLU_2652608_0_0_5"/>
<sequence length="76" mass="8539">MTAIGHFTTFSNLSTLPSPALSRESSHRLNWAPAFAGARWEKQERWERQEHGGRKGGRQLSCTLRVFSSIIGRVSP</sequence>
<evidence type="ECO:0000313" key="2">
    <source>
        <dbReference type="Proteomes" id="UP000007753"/>
    </source>
</evidence>
<dbReference type="KEGG" id="sjp:SJA_C1-13160"/>
<organism evidence="1 2">
    <name type="scientific">Sphingobium indicum (strain DSM 16413 / CCM 7287 / MTCC 6362 / UT26 / NBRC 101211 / UT26S)</name>
    <name type="common">Sphingobium japonicum</name>
    <dbReference type="NCBI Taxonomy" id="452662"/>
    <lineage>
        <taxon>Bacteria</taxon>
        <taxon>Pseudomonadati</taxon>
        <taxon>Pseudomonadota</taxon>
        <taxon>Alphaproteobacteria</taxon>
        <taxon>Sphingomonadales</taxon>
        <taxon>Sphingomonadaceae</taxon>
        <taxon>Sphingobium</taxon>
    </lineage>
</organism>
<accession>D4Z0L8</accession>
<dbReference type="EMBL" id="AP010803">
    <property type="protein sequence ID" value="BAI96150.1"/>
    <property type="molecule type" value="Genomic_DNA"/>
</dbReference>
<name>D4Z0L8_SPHIU</name>
<keyword evidence="2" id="KW-1185">Reference proteome</keyword>
<evidence type="ECO:0000313" key="1">
    <source>
        <dbReference type="EMBL" id="BAI96150.1"/>
    </source>
</evidence>
<proteinExistence type="predicted"/>
<dbReference type="STRING" id="452662.SJA_C1-13160"/>
<protein>
    <submittedName>
        <fullName evidence="1">Uncharacterized protein</fullName>
    </submittedName>
</protein>
<dbReference type="AlphaFoldDB" id="D4Z0L8"/>
<gene>
    <name evidence="1" type="ordered locus">SJA_C1-13160</name>
</gene>
<dbReference type="Proteomes" id="UP000007753">
    <property type="component" value="Chromosome 1"/>
</dbReference>
<reference evidence="1 2" key="1">
    <citation type="journal article" date="2010" name="J. Bacteriol.">
        <title>Complete genome sequence of the representative gamma-hexachlorocyclohexane-degrading bacterium Sphingobium japonicum UT26.</title>
        <authorList>
            <person name="Nagata Y."/>
            <person name="Ohtsubo Y."/>
            <person name="Endo R."/>
            <person name="Ichikawa N."/>
            <person name="Ankai A."/>
            <person name="Oguchi A."/>
            <person name="Fukui S."/>
            <person name="Fujita N."/>
            <person name="Tsuda M."/>
        </authorList>
    </citation>
    <scope>NUCLEOTIDE SEQUENCE [LARGE SCALE GENOMIC DNA]</scope>
    <source>
        <strain evidence="2">DSM 16413 / CCM 7287 / MTCC 6362 / UT26 / NBRC 101211 / UT26S</strain>
    </source>
</reference>